<dbReference type="GO" id="GO:0005524">
    <property type="term" value="F:ATP binding"/>
    <property type="evidence" value="ECO:0007669"/>
    <property type="project" value="UniProtKB-KW"/>
</dbReference>
<dbReference type="SMART" id="SM00382">
    <property type="entry name" value="AAA"/>
    <property type="match status" value="1"/>
</dbReference>
<evidence type="ECO:0000313" key="8">
    <source>
        <dbReference type="Proteomes" id="UP000481339"/>
    </source>
</evidence>
<keyword evidence="4 7" id="KW-0067">ATP-binding</keyword>
<evidence type="ECO:0000256" key="4">
    <source>
        <dbReference type="ARBA" id="ARBA00022840"/>
    </source>
</evidence>
<dbReference type="PANTHER" id="PTHR42734:SF5">
    <property type="entry name" value="IRON TRANSPORT SYSTEM ATP-BINDING PROTEIN HI_0361-RELATED"/>
    <property type="match status" value="1"/>
</dbReference>
<dbReference type="GO" id="GO:0016887">
    <property type="term" value="F:ATP hydrolysis activity"/>
    <property type="evidence" value="ECO:0007669"/>
    <property type="project" value="InterPro"/>
</dbReference>
<dbReference type="PROSITE" id="PS00211">
    <property type="entry name" value="ABC_TRANSPORTER_1"/>
    <property type="match status" value="1"/>
</dbReference>
<feature type="region of interest" description="Disordered" evidence="5">
    <location>
        <begin position="1"/>
        <end position="21"/>
    </location>
</feature>
<dbReference type="Pfam" id="PF00005">
    <property type="entry name" value="ABC_tran"/>
    <property type="match status" value="1"/>
</dbReference>
<dbReference type="InterPro" id="IPR003439">
    <property type="entry name" value="ABC_transporter-like_ATP-bd"/>
</dbReference>
<feature type="region of interest" description="Disordered" evidence="5">
    <location>
        <begin position="276"/>
        <end position="299"/>
    </location>
</feature>
<dbReference type="PROSITE" id="PS50893">
    <property type="entry name" value="ABC_TRANSPORTER_2"/>
    <property type="match status" value="1"/>
</dbReference>
<reference evidence="7 8" key="1">
    <citation type="submission" date="2019-09" db="EMBL/GenBank/DDBJ databases">
        <title>Phylogeny of genus Pseudoclavibacter and closely related genus.</title>
        <authorList>
            <person name="Li Y."/>
        </authorList>
    </citation>
    <scope>NUCLEOTIDE SEQUENCE [LARGE SCALE GENOMIC DNA]</scope>
    <source>
        <strain evidence="7 8">JCM 16921</strain>
    </source>
</reference>
<sequence>MTTETTTGRTTAQGSPASPAAPVTVELHGLDLGYDGRTAVLTGVEGTLHAGEALALIGPNGSGKSTLLKGLLGLTRPVRGTVRVLGRRPADARRDVGYLPQTAEVDPTFPVTVRQVVAMGRYRRETDRPLGWLRPASAADRRAVTDALERVGLADRARRRFGELSGGQRQRVLLARALAGDPGLLLLDEPFNGLDETNRDALEHILAELTAGGMSIVLSTHDIGLARAVCTHAAVLAGRQLAFGPIAQALAPAVITAAYSGRSDVAAVYAAPFRDAPAAEAPGGPVADDTPASRRGSTR</sequence>
<organism evidence="7 8">
    <name type="scientific">Pseudoclavibacter caeni</name>
    <dbReference type="NCBI Taxonomy" id="908846"/>
    <lineage>
        <taxon>Bacteria</taxon>
        <taxon>Bacillati</taxon>
        <taxon>Actinomycetota</taxon>
        <taxon>Actinomycetes</taxon>
        <taxon>Micrococcales</taxon>
        <taxon>Microbacteriaceae</taxon>
        <taxon>Pseudoclavibacter</taxon>
    </lineage>
</organism>
<comment type="caution">
    <text evidence="7">The sequence shown here is derived from an EMBL/GenBank/DDBJ whole genome shotgun (WGS) entry which is preliminary data.</text>
</comment>
<keyword evidence="8" id="KW-1185">Reference proteome</keyword>
<evidence type="ECO:0000256" key="5">
    <source>
        <dbReference type="SAM" id="MobiDB-lite"/>
    </source>
</evidence>
<evidence type="ECO:0000256" key="1">
    <source>
        <dbReference type="ARBA" id="ARBA00005417"/>
    </source>
</evidence>
<dbReference type="SUPFAM" id="SSF52540">
    <property type="entry name" value="P-loop containing nucleoside triphosphate hydrolases"/>
    <property type="match status" value="1"/>
</dbReference>
<keyword evidence="3" id="KW-0547">Nucleotide-binding</keyword>
<feature type="domain" description="ABC transporter" evidence="6">
    <location>
        <begin position="25"/>
        <end position="263"/>
    </location>
</feature>
<dbReference type="InterPro" id="IPR003593">
    <property type="entry name" value="AAA+_ATPase"/>
</dbReference>
<dbReference type="EMBL" id="WBKA01000001">
    <property type="protein sequence ID" value="KAB1633718.1"/>
    <property type="molecule type" value="Genomic_DNA"/>
</dbReference>
<accession>A0A7C8FVL0</accession>
<feature type="compositionally biased region" description="Low complexity" evidence="5">
    <location>
        <begin position="276"/>
        <end position="289"/>
    </location>
</feature>
<dbReference type="Gene3D" id="3.40.50.300">
    <property type="entry name" value="P-loop containing nucleotide triphosphate hydrolases"/>
    <property type="match status" value="1"/>
</dbReference>
<dbReference type="CDD" id="cd03235">
    <property type="entry name" value="ABC_Metallic_Cations"/>
    <property type="match status" value="1"/>
</dbReference>
<evidence type="ECO:0000256" key="3">
    <source>
        <dbReference type="ARBA" id="ARBA00022741"/>
    </source>
</evidence>
<proteinExistence type="inferred from homology"/>
<dbReference type="InterPro" id="IPR017871">
    <property type="entry name" value="ABC_transporter-like_CS"/>
</dbReference>
<protein>
    <submittedName>
        <fullName evidence="7">ABC transporter ATP-binding protein</fullName>
    </submittedName>
</protein>
<evidence type="ECO:0000256" key="2">
    <source>
        <dbReference type="ARBA" id="ARBA00022448"/>
    </source>
</evidence>
<keyword evidence="2" id="KW-0813">Transport</keyword>
<dbReference type="AlphaFoldDB" id="A0A7C8FVL0"/>
<name>A0A7C8FVL0_9MICO</name>
<comment type="similarity">
    <text evidence="1">Belongs to the ABC transporter superfamily.</text>
</comment>
<dbReference type="PANTHER" id="PTHR42734">
    <property type="entry name" value="METAL TRANSPORT SYSTEM ATP-BINDING PROTEIN TM_0124-RELATED"/>
    <property type="match status" value="1"/>
</dbReference>
<dbReference type="InterPro" id="IPR050153">
    <property type="entry name" value="Metal_Ion_Import_ABC"/>
</dbReference>
<dbReference type="Proteomes" id="UP000481339">
    <property type="component" value="Unassembled WGS sequence"/>
</dbReference>
<evidence type="ECO:0000313" key="7">
    <source>
        <dbReference type="EMBL" id="KAB1633718.1"/>
    </source>
</evidence>
<feature type="compositionally biased region" description="Low complexity" evidence="5">
    <location>
        <begin position="1"/>
        <end position="11"/>
    </location>
</feature>
<dbReference type="OrthoDB" id="5296765at2"/>
<gene>
    <name evidence="7" type="ORF">F8O02_01985</name>
</gene>
<evidence type="ECO:0000259" key="6">
    <source>
        <dbReference type="PROSITE" id="PS50893"/>
    </source>
</evidence>
<dbReference type="InterPro" id="IPR027417">
    <property type="entry name" value="P-loop_NTPase"/>
</dbReference>
<dbReference type="RefSeq" id="WP_158035555.1">
    <property type="nucleotide sequence ID" value="NZ_BAAAZV010000018.1"/>
</dbReference>